<dbReference type="AlphaFoldDB" id="A0AAV8Y8A8"/>
<dbReference type="Proteomes" id="UP001162162">
    <property type="component" value="Unassembled WGS sequence"/>
</dbReference>
<proteinExistence type="predicted"/>
<sequence length="126" mass="13328">MGGNKSAWTQEGSSVRGPCTLPSAGGMGVNNFLLVVGVFVGLFAAAVALKCYQCGMYNDGVGSITPCLNETYMKLIECPMRENNYCIDSHKKTGKTACHHSASQSTYRENPATGMVGPPCETNPAK</sequence>
<keyword evidence="2" id="KW-1133">Transmembrane helix</keyword>
<keyword evidence="2" id="KW-0812">Transmembrane</keyword>
<comment type="caution">
    <text evidence="3">The sequence shown here is derived from an EMBL/GenBank/DDBJ whole genome shotgun (WGS) entry which is preliminary data.</text>
</comment>
<dbReference type="EMBL" id="JAPWTK010000175">
    <property type="protein sequence ID" value="KAJ8946814.1"/>
    <property type="molecule type" value="Genomic_DNA"/>
</dbReference>
<evidence type="ECO:0000313" key="3">
    <source>
        <dbReference type="EMBL" id="KAJ8946814.1"/>
    </source>
</evidence>
<evidence type="ECO:0000313" key="4">
    <source>
        <dbReference type="Proteomes" id="UP001162162"/>
    </source>
</evidence>
<name>A0AAV8Y8A8_9CUCU</name>
<reference evidence="3" key="1">
    <citation type="journal article" date="2023" name="Insect Mol. Biol.">
        <title>Genome sequencing provides insights into the evolution of gene families encoding plant cell wall-degrading enzymes in longhorned beetles.</title>
        <authorList>
            <person name="Shin N.R."/>
            <person name="Okamura Y."/>
            <person name="Kirsch R."/>
            <person name="Pauchet Y."/>
        </authorList>
    </citation>
    <scope>NUCLEOTIDE SEQUENCE</scope>
    <source>
        <strain evidence="3">AMC_N1</strain>
    </source>
</reference>
<evidence type="ECO:0000256" key="1">
    <source>
        <dbReference type="SAM" id="MobiDB-lite"/>
    </source>
</evidence>
<feature type="region of interest" description="Disordered" evidence="1">
    <location>
        <begin position="100"/>
        <end position="126"/>
    </location>
</feature>
<evidence type="ECO:0000256" key="2">
    <source>
        <dbReference type="SAM" id="Phobius"/>
    </source>
</evidence>
<feature type="transmembrane region" description="Helical" evidence="2">
    <location>
        <begin position="32"/>
        <end position="49"/>
    </location>
</feature>
<accession>A0AAV8Y8A8</accession>
<protein>
    <submittedName>
        <fullName evidence="3">Uncharacterized protein</fullName>
    </submittedName>
</protein>
<organism evidence="3 4">
    <name type="scientific">Aromia moschata</name>
    <dbReference type="NCBI Taxonomy" id="1265417"/>
    <lineage>
        <taxon>Eukaryota</taxon>
        <taxon>Metazoa</taxon>
        <taxon>Ecdysozoa</taxon>
        <taxon>Arthropoda</taxon>
        <taxon>Hexapoda</taxon>
        <taxon>Insecta</taxon>
        <taxon>Pterygota</taxon>
        <taxon>Neoptera</taxon>
        <taxon>Endopterygota</taxon>
        <taxon>Coleoptera</taxon>
        <taxon>Polyphaga</taxon>
        <taxon>Cucujiformia</taxon>
        <taxon>Chrysomeloidea</taxon>
        <taxon>Cerambycidae</taxon>
        <taxon>Cerambycinae</taxon>
        <taxon>Callichromatini</taxon>
        <taxon>Aromia</taxon>
    </lineage>
</organism>
<keyword evidence="2" id="KW-0472">Membrane</keyword>
<gene>
    <name evidence="3" type="ORF">NQ318_002093</name>
</gene>
<keyword evidence="4" id="KW-1185">Reference proteome</keyword>